<dbReference type="AntiFam" id="ANF00119">
    <property type="entry name" value="Shadow ORF (opposite ftsZ)"/>
</dbReference>
<protein>
    <submittedName>
        <fullName evidence="1">Unannotated protein</fullName>
    </submittedName>
</protein>
<accession>A0A6J5ZA68</accession>
<dbReference type="EMBL" id="CAESAO010000013">
    <property type="protein sequence ID" value="CAB4337439.1"/>
    <property type="molecule type" value="Genomic_DNA"/>
</dbReference>
<reference evidence="1" key="1">
    <citation type="submission" date="2020-05" db="EMBL/GenBank/DDBJ databases">
        <authorList>
            <person name="Chiriac C."/>
            <person name="Salcher M."/>
            <person name="Ghai R."/>
            <person name="Kavagutti S V."/>
        </authorList>
    </citation>
    <scope>NUCLEOTIDE SEQUENCE</scope>
</reference>
<evidence type="ECO:0000313" key="1">
    <source>
        <dbReference type="EMBL" id="CAB4337439.1"/>
    </source>
</evidence>
<dbReference type="AlphaFoldDB" id="A0A6J5ZA68"/>
<sequence>MNDLCGVVDFEQTQFAAAGDVQQDAGRTFDRVLQQRALNGRLRRIDRAGLACRSADPHHRRAGIGHHSPNVGEVEVDQTRDRDQVGDALNALSQNVVGLTEGFKHGRTLLNRCQQTLVGDHDQRVNDFAQASDALVGSAHPLRAFEFKRAGYDADGECADFSFGDLSDHRGSAGSGAAAFASSDEDHVGALERLLDVVA</sequence>
<organism evidence="1">
    <name type="scientific">freshwater metagenome</name>
    <dbReference type="NCBI Taxonomy" id="449393"/>
    <lineage>
        <taxon>unclassified sequences</taxon>
        <taxon>metagenomes</taxon>
        <taxon>ecological metagenomes</taxon>
    </lineage>
</organism>
<proteinExistence type="predicted"/>
<gene>
    <name evidence="1" type="ORF">UFOPK3522_00296</name>
</gene>
<name>A0A6J5ZA68_9ZZZZ</name>